<evidence type="ECO:0000313" key="1">
    <source>
        <dbReference type="EMBL" id="MFC0384405.1"/>
    </source>
</evidence>
<dbReference type="EMBL" id="JBHLVZ010000002">
    <property type="protein sequence ID" value="MFC0384405.1"/>
    <property type="molecule type" value="Genomic_DNA"/>
</dbReference>
<comment type="caution">
    <text evidence="1">The sequence shown here is derived from an EMBL/GenBank/DDBJ whole genome shotgun (WGS) entry which is preliminary data.</text>
</comment>
<protein>
    <submittedName>
        <fullName evidence="1">Uncharacterized protein</fullName>
    </submittedName>
</protein>
<organism evidence="1 2">
    <name type="scientific">Muricoccus vinaceus</name>
    <dbReference type="NCBI Taxonomy" id="424704"/>
    <lineage>
        <taxon>Bacteria</taxon>
        <taxon>Pseudomonadati</taxon>
        <taxon>Pseudomonadota</taxon>
        <taxon>Alphaproteobacteria</taxon>
        <taxon>Acetobacterales</taxon>
        <taxon>Roseomonadaceae</taxon>
        <taxon>Muricoccus</taxon>
    </lineage>
</organism>
<evidence type="ECO:0000313" key="2">
    <source>
        <dbReference type="Proteomes" id="UP001589789"/>
    </source>
</evidence>
<keyword evidence="2" id="KW-1185">Reference proteome</keyword>
<accession>A0ABV6ILB4</accession>
<dbReference type="RefSeq" id="WP_377048461.1">
    <property type="nucleotide sequence ID" value="NZ_JBHLVZ010000002.1"/>
</dbReference>
<reference evidence="1 2" key="1">
    <citation type="submission" date="2024-09" db="EMBL/GenBank/DDBJ databases">
        <authorList>
            <person name="Sun Q."/>
            <person name="Mori K."/>
        </authorList>
    </citation>
    <scope>NUCLEOTIDE SEQUENCE [LARGE SCALE GENOMIC DNA]</scope>
    <source>
        <strain evidence="1 2">CCM 7468</strain>
    </source>
</reference>
<name>A0ABV6ILB4_9PROT</name>
<gene>
    <name evidence="1" type="ORF">ACFFIC_02440</name>
</gene>
<dbReference type="Proteomes" id="UP001589789">
    <property type="component" value="Unassembled WGS sequence"/>
</dbReference>
<proteinExistence type="predicted"/>
<sequence length="56" mass="6158">MFDRLDPVRRNPALYAALAEANRTAAEKAPGSNREGLKWWLLGLGMLMLGGVLKAF</sequence>